<reference evidence="9" key="1">
    <citation type="submission" date="2022-07" db="EMBL/GenBank/DDBJ databases">
        <title>Fungi with potential for degradation of polypropylene.</title>
        <authorList>
            <person name="Gostincar C."/>
        </authorList>
    </citation>
    <scope>NUCLEOTIDE SEQUENCE</scope>
    <source>
        <strain evidence="9">EXF-13287</strain>
    </source>
</reference>
<evidence type="ECO:0000313" key="9">
    <source>
        <dbReference type="EMBL" id="KAJ9150097.1"/>
    </source>
</evidence>
<feature type="region of interest" description="Disordered" evidence="6">
    <location>
        <begin position="1"/>
        <end position="25"/>
    </location>
</feature>
<dbReference type="SUPFAM" id="SSF103473">
    <property type="entry name" value="MFS general substrate transporter"/>
    <property type="match status" value="1"/>
</dbReference>
<evidence type="ECO:0000313" key="10">
    <source>
        <dbReference type="Proteomes" id="UP001174691"/>
    </source>
</evidence>
<feature type="domain" description="Major facilitator superfamily (MFS) profile" evidence="8">
    <location>
        <begin position="60"/>
        <end position="484"/>
    </location>
</feature>
<organism evidence="9 10">
    <name type="scientific">Coniochaeta hoffmannii</name>
    <dbReference type="NCBI Taxonomy" id="91930"/>
    <lineage>
        <taxon>Eukaryota</taxon>
        <taxon>Fungi</taxon>
        <taxon>Dikarya</taxon>
        <taxon>Ascomycota</taxon>
        <taxon>Pezizomycotina</taxon>
        <taxon>Sordariomycetes</taxon>
        <taxon>Sordariomycetidae</taxon>
        <taxon>Coniochaetales</taxon>
        <taxon>Coniochaetaceae</taxon>
        <taxon>Coniochaeta</taxon>
    </lineage>
</organism>
<feature type="transmembrane region" description="Helical" evidence="7">
    <location>
        <begin position="231"/>
        <end position="251"/>
    </location>
</feature>
<evidence type="ECO:0000256" key="2">
    <source>
        <dbReference type="ARBA" id="ARBA00022448"/>
    </source>
</evidence>
<evidence type="ECO:0000256" key="3">
    <source>
        <dbReference type="ARBA" id="ARBA00022692"/>
    </source>
</evidence>
<name>A0AA38RXZ1_9PEZI</name>
<keyword evidence="3 7" id="KW-0812">Transmembrane</keyword>
<evidence type="ECO:0000259" key="8">
    <source>
        <dbReference type="PROSITE" id="PS50850"/>
    </source>
</evidence>
<evidence type="ECO:0000256" key="5">
    <source>
        <dbReference type="ARBA" id="ARBA00023136"/>
    </source>
</evidence>
<evidence type="ECO:0000256" key="4">
    <source>
        <dbReference type="ARBA" id="ARBA00022989"/>
    </source>
</evidence>
<feature type="transmembrane region" description="Helical" evidence="7">
    <location>
        <begin position="299"/>
        <end position="323"/>
    </location>
</feature>
<feature type="transmembrane region" description="Helical" evidence="7">
    <location>
        <begin position="426"/>
        <end position="446"/>
    </location>
</feature>
<evidence type="ECO:0000256" key="1">
    <source>
        <dbReference type="ARBA" id="ARBA00004141"/>
    </source>
</evidence>
<dbReference type="AlphaFoldDB" id="A0AA38RXZ1"/>
<dbReference type="EMBL" id="JANBVN010000074">
    <property type="protein sequence ID" value="KAJ9150097.1"/>
    <property type="molecule type" value="Genomic_DNA"/>
</dbReference>
<dbReference type="Proteomes" id="UP001174691">
    <property type="component" value="Unassembled WGS sequence"/>
</dbReference>
<evidence type="ECO:0000256" key="7">
    <source>
        <dbReference type="SAM" id="Phobius"/>
    </source>
</evidence>
<feature type="transmembrane region" description="Helical" evidence="7">
    <location>
        <begin position="335"/>
        <end position="355"/>
    </location>
</feature>
<keyword evidence="10" id="KW-1185">Reference proteome</keyword>
<feature type="transmembrane region" description="Helical" evidence="7">
    <location>
        <begin position="458"/>
        <end position="480"/>
    </location>
</feature>
<protein>
    <submittedName>
        <fullName evidence="9">MFS general substrate transporter</fullName>
    </submittedName>
</protein>
<sequence>MTVHQEPKPPLPITSPTPSTNPNGIPSKDQDIAISLVGLQPTAVAPSTTRRAIRKTDRLLIPFMCLGYGLVYYDKAILGSAALFGMTSDLHLSVVLQPSGKVDTSRLSWATSLFYFGMLAGLYPLAFLLQRVDRPRLVLGGVVVLWSGVCMLTAAVTSWRGLYAQRFALGFVESVIPTAFMTIISGSYTQEEQSLRQSWWFSSTGWFTIIGGGLNYGFAQVEGGGLKRWQYIYLLAGSLTFLFGLACFVLLPDSPVNAWFLTPEERVAAVERLRAGQTGVRCVRFKGAQVKEALLDVKVWLVAVMMASAYTVNGAVSGFGPLIVSTFGWSTLESILFQFPLGGLCLIVILATGFLGSWIPNIRILMLVLCCLPVIAGCAVIWKSEWSHHAAAPVVGYSITGTFGGVVSLIITVGMSNVAGNTKKSFMAATIFVAYCVGNIIGPQLIRSQTKAQHYPELWTGLIICYCITIASSVALYIVLWRANKAKEALGPVDEDEKAKLAFQDLTDKENPYFRYVL</sequence>
<dbReference type="PANTHER" id="PTHR43791">
    <property type="entry name" value="PERMEASE-RELATED"/>
    <property type="match status" value="1"/>
</dbReference>
<feature type="transmembrane region" description="Helical" evidence="7">
    <location>
        <begin position="394"/>
        <end position="414"/>
    </location>
</feature>
<dbReference type="InterPro" id="IPR020846">
    <property type="entry name" value="MFS_dom"/>
</dbReference>
<dbReference type="InterPro" id="IPR011701">
    <property type="entry name" value="MFS"/>
</dbReference>
<keyword evidence="4 7" id="KW-1133">Transmembrane helix</keyword>
<gene>
    <name evidence="9" type="ORF">NKR19_g5401</name>
</gene>
<feature type="transmembrane region" description="Helical" evidence="7">
    <location>
        <begin position="107"/>
        <end position="129"/>
    </location>
</feature>
<dbReference type="PANTHER" id="PTHR43791:SF55">
    <property type="entry name" value="TRANSPORTER, PUTATIVE (AFU_ORTHOLOGUE AFUA_6G01820)-RELATED"/>
    <property type="match status" value="1"/>
</dbReference>
<dbReference type="PROSITE" id="PS50850">
    <property type="entry name" value="MFS"/>
    <property type="match status" value="1"/>
</dbReference>
<feature type="transmembrane region" description="Helical" evidence="7">
    <location>
        <begin position="199"/>
        <end position="219"/>
    </location>
</feature>
<accession>A0AA38RXZ1</accession>
<dbReference type="GO" id="GO:0022857">
    <property type="term" value="F:transmembrane transporter activity"/>
    <property type="evidence" value="ECO:0007669"/>
    <property type="project" value="InterPro"/>
</dbReference>
<feature type="transmembrane region" description="Helical" evidence="7">
    <location>
        <begin position="362"/>
        <end position="382"/>
    </location>
</feature>
<evidence type="ECO:0000256" key="6">
    <source>
        <dbReference type="SAM" id="MobiDB-lite"/>
    </source>
</evidence>
<feature type="transmembrane region" description="Helical" evidence="7">
    <location>
        <begin position="167"/>
        <end position="187"/>
    </location>
</feature>
<feature type="compositionally biased region" description="Low complexity" evidence="6">
    <location>
        <begin position="16"/>
        <end position="25"/>
    </location>
</feature>
<dbReference type="InterPro" id="IPR036259">
    <property type="entry name" value="MFS_trans_sf"/>
</dbReference>
<feature type="transmembrane region" description="Helical" evidence="7">
    <location>
        <begin position="59"/>
        <end position="87"/>
    </location>
</feature>
<dbReference type="Pfam" id="PF07690">
    <property type="entry name" value="MFS_1"/>
    <property type="match status" value="1"/>
</dbReference>
<keyword evidence="2" id="KW-0813">Transport</keyword>
<comment type="caution">
    <text evidence="9">The sequence shown here is derived from an EMBL/GenBank/DDBJ whole genome shotgun (WGS) entry which is preliminary data.</text>
</comment>
<proteinExistence type="predicted"/>
<dbReference type="GO" id="GO:0016020">
    <property type="term" value="C:membrane"/>
    <property type="evidence" value="ECO:0007669"/>
    <property type="project" value="UniProtKB-SubCell"/>
</dbReference>
<keyword evidence="5 7" id="KW-0472">Membrane</keyword>
<comment type="subcellular location">
    <subcellularLocation>
        <location evidence="1">Membrane</location>
        <topology evidence="1">Multi-pass membrane protein</topology>
    </subcellularLocation>
</comment>
<feature type="transmembrane region" description="Helical" evidence="7">
    <location>
        <begin position="136"/>
        <end position="155"/>
    </location>
</feature>
<dbReference type="Gene3D" id="1.20.1250.20">
    <property type="entry name" value="MFS general substrate transporter like domains"/>
    <property type="match status" value="2"/>
</dbReference>